<keyword evidence="2" id="KW-1133">Transmembrane helix</keyword>
<sequence length="129" mass="14546">METQEQTKQQEYATKLQNEATSQFDSQVQRITQQVSNFLAELPSNVNRFYQEYKLPVLSFVALVVGIVVLRVGLAVIGAINGIPLVKPIFELIGMGYTGWFVYRYLLNSSARKELAENIDSTKKEVLGN</sequence>
<dbReference type="AlphaFoldDB" id="A0A3S1C6A5"/>
<feature type="domain" description="Cyanobacterial aminoacyl-tRNA synthetase CAAD" evidence="3">
    <location>
        <begin position="45"/>
        <end position="128"/>
    </location>
</feature>
<evidence type="ECO:0000313" key="4">
    <source>
        <dbReference type="EMBL" id="RUT01027.1"/>
    </source>
</evidence>
<keyword evidence="2" id="KW-0472">Membrane</keyword>
<organism evidence="4 5">
    <name type="scientific">Dulcicalothrix desertica PCC 7102</name>
    <dbReference type="NCBI Taxonomy" id="232991"/>
    <lineage>
        <taxon>Bacteria</taxon>
        <taxon>Bacillati</taxon>
        <taxon>Cyanobacteriota</taxon>
        <taxon>Cyanophyceae</taxon>
        <taxon>Nostocales</taxon>
        <taxon>Calotrichaceae</taxon>
        <taxon>Dulcicalothrix</taxon>
    </lineage>
</organism>
<keyword evidence="2" id="KW-0812">Transmembrane</keyword>
<reference evidence="4" key="1">
    <citation type="submission" date="2018-12" db="EMBL/GenBank/DDBJ databases">
        <authorList>
            <person name="Will S."/>
            <person name="Neumann-Schaal M."/>
            <person name="Henke P."/>
        </authorList>
    </citation>
    <scope>NUCLEOTIDE SEQUENCE</scope>
    <source>
        <strain evidence="4">PCC 7102</strain>
    </source>
</reference>
<dbReference type="PANTHER" id="PTHR33222:SF4">
    <property type="entry name" value="PROTEIN CURVATURE THYLAKOID 1A, CHLOROPLASTIC"/>
    <property type="match status" value="1"/>
</dbReference>
<dbReference type="OrthoDB" id="459910at2"/>
<protein>
    <recommendedName>
        <fullName evidence="3">Cyanobacterial aminoacyl-tRNA synthetase CAAD domain-containing protein</fullName>
    </recommendedName>
</protein>
<accession>A0A3S1C6A5</accession>
<dbReference type="PANTHER" id="PTHR33222">
    <property type="match status" value="1"/>
</dbReference>
<name>A0A3S1C6A5_9CYAN</name>
<gene>
    <name evidence="4" type="ORF">DSM106972_070330</name>
</gene>
<proteinExistence type="predicted"/>
<comment type="subcellular location">
    <subcellularLocation>
        <location evidence="1">Membrane</location>
        <topology evidence="1">Multi-pass membrane protein</topology>
    </subcellularLocation>
</comment>
<comment type="caution">
    <text evidence="4">The sequence shown here is derived from an EMBL/GenBank/DDBJ whole genome shotgun (WGS) entry which is preliminary data.</text>
</comment>
<evidence type="ECO:0000313" key="5">
    <source>
        <dbReference type="Proteomes" id="UP000271624"/>
    </source>
</evidence>
<evidence type="ECO:0000256" key="2">
    <source>
        <dbReference type="SAM" id="Phobius"/>
    </source>
</evidence>
<dbReference type="EMBL" id="RSCL01000021">
    <property type="protein sequence ID" value="RUT01027.1"/>
    <property type="molecule type" value="Genomic_DNA"/>
</dbReference>
<dbReference type="GO" id="GO:0009579">
    <property type="term" value="C:thylakoid"/>
    <property type="evidence" value="ECO:0007669"/>
    <property type="project" value="InterPro"/>
</dbReference>
<reference evidence="4" key="2">
    <citation type="journal article" date="2019" name="Genome Biol. Evol.">
        <title>Day and night: Metabolic profiles and evolutionary relationships of six axenic non-marine cyanobacteria.</title>
        <authorList>
            <person name="Will S.E."/>
            <person name="Henke P."/>
            <person name="Boedeker C."/>
            <person name="Huang S."/>
            <person name="Brinkmann H."/>
            <person name="Rohde M."/>
            <person name="Jarek M."/>
            <person name="Friedl T."/>
            <person name="Seufert S."/>
            <person name="Schumacher M."/>
            <person name="Overmann J."/>
            <person name="Neumann-Schaal M."/>
            <person name="Petersen J."/>
        </authorList>
    </citation>
    <scope>NUCLEOTIDE SEQUENCE [LARGE SCALE GENOMIC DNA]</scope>
    <source>
        <strain evidence="4">PCC 7102</strain>
    </source>
</reference>
<dbReference type="RefSeq" id="WP_127085160.1">
    <property type="nucleotide sequence ID" value="NZ_RSCL01000021.1"/>
</dbReference>
<feature type="transmembrane region" description="Helical" evidence="2">
    <location>
        <begin position="89"/>
        <end position="107"/>
    </location>
</feature>
<dbReference type="Pfam" id="PF14159">
    <property type="entry name" value="CAAD"/>
    <property type="match status" value="1"/>
</dbReference>
<evidence type="ECO:0000259" key="3">
    <source>
        <dbReference type="Pfam" id="PF14159"/>
    </source>
</evidence>
<keyword evidence="5" id="KW-1185">Reference proteome</keyword>
<dbReference type="InterPro" id="IPR033344">
    <property type="entry name" value="CURT1"/>
</dbReference>
<evidence type="ECO:0000256" key="1">
    <source>
        <dbReference type="ARBA" id="ARBA00004141"/>
    </source>
</evidence>
<dbReference type="GO" id="GO:0016020">
    <property type="term" value="C:membrane"/>
    <property type="evidence" value="ECO:0007669"/>
    <property type="project" value="UniProtKB-SubCell"/>
</dbReference>
<feature type="transmembrane region" description="Helical" evidence="2">
    <location>
        <begin position="57"/>
        <end position="83"/>
    </location>
</feature>
<dbReference type="InterPro" id="IPR025564">
    <property type="entry name" value="CAAD_dom"/>
</dbReference>
<dbReference type="Proteomes" id="UP000271624">
    <property type="component" value="Unassembled WGS sequence"/>
</dbReference>